<organism evidence="2 3">
    <name type="scientific">Corallococcus aberystwythensis</name>
    <dbReference type="NCBI Taxonomy" id="2316722"/>
    <lineage>
        <taxon>Bacteria</taxon>
        <taxon>Pseudomonadati</taxon>
        <taxon>Myxococcota</taxon>
        <taxon>Myxococcia</taxon>
        <taxon>Myxococcales</taxon>
        <taxon>Cystobacterineae</taxon>
        <taxon>Myxococcaceae</taxon>
        <taxon>Corallococcus</taxon>
    </lineage>
</organism>
<feature type="compositionally biased region" description="Basic residues" evidence="1">
    <location>
        <begin position="140"/>
        <end position="156"/>
    </location>
</feature>
<feature type="compositionally biased region" description="Basic residues" evidence="1">
    <location>
        <begin position="107"/>
        <end position="129"/>
    </location>
</feature>
<evidence type="ECO:0000313" key="3">
    <source>
        <dbReference type="Proteomes" id="UP000267003"/>
    </source>
</evidence>
<evidence type="ECO:0000313" key="2">
    <source>
        <dbReference type="EMBL" id="RKH72940.1"/>
    </source>
</evidence>
<evidence type="ECO:0000256" key="1">
    <source>
        <dbReference type="SAM" id="MobiDB-lite"/>
    </source>
</evidence>
<name>A0A3A8R168_9BACT</name>
<proteinExistence type="predicted"/>
<reference evidence="3" key="1">
    <citation type="submission" date="2018-09" db="EMBL/GenBank/DDBJ databases">
        <authorList>
            <person name="Livingstone P.G."/>
            <person name="Whitworth D.E."/>
        </authorList>
    </citation>
    <scope>NUCLEOTIDE SEQUENCE [LARGE SCALE GENOMIC DNA]</scope>
    <source>
        <strain evidence="3">AB050A</strain>
    </source>
</reference>
<dbReference type="Proteomes" id="UP000267003">
    <property type="component" value="Unassembled WGS sequence"/>
</dbReference>
<sequence length="156" mass="16875">MYDPIAKSGDAEFSQHRHLKGSALAREMEEHHAFDSAWMNANAQAFVAQVKRSGPFLDIQPTHPAWIEHLRKKMTWRTTAYDAGPGLPAEPRAPVSTGDAAPTASKPRAKTGRKSAKKTVPKNGARKAATKTGRAPGVKAAKKVAAKKVAKTKRKT</sequence>
<dbReference type="EMBL" id="RAWK01000019">
    <property type="protein sequence ID" value="RKH72940.1"/>
    <property type="molecule type" value="Genomic_DNA"/>
</dbReference>
<dbReference type="AlphaFoldDB" id="A0A3A8R168"/>
<feature type="region of interest" description="Disordered" evidence="1">
    <location>
        <begin position="80"/>
        <end position="156"/>
    </location>
</feature>
<gene>
    <name evidence="2" type="ORF">D7W81_04955</name>
</gene>
<keyword evidence="3" id="KW-1185">Reference proteome</keyword>
<protein>
    <submittedName>
        <fullName evidence="2">Uncharacterized protein</fullName>
    </submittedName>
</protein>
<accession>A0A3A8R168</accession>
<comment type="caution">
    <text evidence="2">The sequence shown here is derived from an EMBL/GenBank/DDBJ whole genome shotgun (WGS) entry which is preliminary data.</text>
</comment>